<reference evidence="2 3" key="1">
    <citation type="submission" date="2018-08" db="EMBL/GenBank/DDBJ databases">
        <title>A genome reference for cultivated species of the human gut microbiota.</title>
        <authorList>
            <person name="Zou Y."/>
            <person name="Xue W."/>
            <person name="Luo G."/>
        </authorList>
    </citation>
    <scope>NUCLEOTIDE SEQUENCE [LARGE SCALE GENOMIC DNA]</scope>
    <source>
        <strain evidence="2 3">OM05-15BH</strain>
    </source>
</reference>
<dbReference type="InterPro" id="IPR027417">
    <property type="entry name" value="P-loop_NTPase"/>
</dbReference>
<evidence type="ECO:0000313" key="2">
    <source>
        <dbReference type="EMBL" id="RGN38140.1"/>
    </source>
</evidence>
<dbReference type="AlphaFoldDB" id="A0A3E5BKL1"/>
<protein>
    <recommendedName>
        <fullName evidence="1">Putative endonuclease Z1 domain-containing protein</fullName>
    </recommendedName>
</protein>
<evidence type="ECO:0000259" key="1">
    <source>
        <dbReference type="Pfam" id="PF10593"/>
    </source>
</evidence>
<dbReference type="InterPro" id="IPR018310">
    <property type="entry name" value="Put_endonuclease_Z1-dom"/>
</dbReference>
<dbReference type="EMBL" id="QSUL01000003">
    <property type="protein sequence ID" value="RGN38140.1"/>
    <property type="molecule type" value="Genomic_DNA"/>
</dbReference>
<feature type="domain" description="Putative endonuclease Z1" evidence="1">
    <location>
        <begin position="442"/>
        <end position="670"/>
    </location>
</feature>
<gene>
    <name evidence="2" type="ORF">DXB65_04645</name>
</gene>
<organism evidence="2 3">
    <name type="scientific">Bacteroides oleiciplenus</name>
    <dbReference type="NCBI Taxonomy" id="626931"/>
    <lineage>
        <taxon>Bacteria</taxon>
        <taxon>Pseudomonadati</taxon>
        <taxon>Bacteroidota</taxon>
        <taxon>Bacteroidia</taxon>
        <taxon>Bacteroidales</taxon>
        <taxon>Bacteroidaceae</taxon>
        <taxon>Bacteroides</taxon>
    </lineage>
</organism>
<dbReference type="Proteomes" id="UP000260983">
    <property type="component" value="Unassembled WGS sequence"/>
</dbReference>
<accession>A0A3E5BKL1</accession>
<comment type="caution">
    <text evidence="2">The sequence shown here is derived from an EMBL/GenBank/DDBJ whole genome shotgun (WGS) entry which is preliminary data.</text>
</comment>
<dbReference type="Pfam" id="PF10593">
    <property type="entry name" value="Z1"/>
    <property type="match status" value="1"/>
</dbReference>
<sequence length="914" mass="105423">MIHYNEIKVNVRSIYETLKKIMPFPQAISTAISSILPRIPIDQILHPTKTFSSIEEVENFLNEELIEEVNIIVDEGDQHTIFDNKDHIEWYKQKKAEGDINFRFWPRYQKYLNYVKGWATSTVENLDKTTDEIIELFEDPMIKNRPFDRRGLVVGYVQSGKTASFMGVINKAIDNGYKIVIVLAGMHENLRQQTQERIDEEVLGRDTSKKAEIKRIGVSTLPGETYHPVDTFTESNYDARKNGDFNLKKSHGTPPSADRCMIFVVKKNKSILKNLTKYFKGWIETFDGDLIYEDGEMKQFNNLPVLIVDDEADQASVNTKPHINADGDEVDPTAINECIRELLQLFRQKVYLAYTATPFANIFIHHDYPHSVLGKDLFPESFIKTLDAPSNYFGPKKVFGLNDSEELGLPINRYITDSGLEGSDFVPLKHKADYCPSILSESLKEAIDSFIISSAIRWYRGQSKKHNTMLIHCTRYTSVQNRIAELVREYVESLSNDIINNNPDTIRRLKILYEKDHMRTTISMSEAKHLWEDILPNLNKAVRKLENKCLIINGTVGDILDYTTKKETGLSVIAVGGDKLSRGLTLEGLTVSYFTRTTSLYDALMQMGRWFGYRPGYEDLCRIYTTKILYGWYRDISTAFEALRSEFIEMERLKLTPKEFGLRIISHPDMMITSTMKMRDSTHLRLNYKGTCTETTSFPNNEKVIASNYDCTADFITNLGTPDINQSDKIVWLRKPVEIIQEFLDNYQTYKGLPAANSKRIKQYLELQKAKNITDFDSWNIALITLDRTQKKEEVITFAGHEIRPISRSLKEEANDKLFIKMMTDKIDEAVDLNIDPKTLSRKQIRGLPEREARPLMMIYTLNITGYKSNELLEFDQKIVGFAISWPNRGNSADMQYYVNSVYQELDLNEDEED</sequence>
<dbReference type="Gene3D" id="3.40.50.300">
    <property type="entry name" value="P-loop containing nucleotide triphosphate hydrolases"/>
    <property type="match status" value="1"/>
</dbReference>
<dbReference type="RefSeq" id="WP_117723483.1">
    <property type="nucleotide sequence ID" value="NZ_QSUL01000003.1"/>
</dbReference>
<proteinExistence type="predicted"/>
<evidence type="ECO:0000313" key="3">
    <source>
        <dbReference type="Proteomes" id="UP000260983"/>
    </source>
</evidence>
<dbReference type="SUPFAM" id="SSF52540">
    <property type="entry name" value="P-loop containing nucleoside triphosphate hydrolases"/>
    <property type="match status" value="1"/>
</dbReference>
<name>A0A3E5BKL1_9BACE</name>